<evidence type="ECO:0000313" key="2">
    <source>
        <dbReference type="Proteomes" id="UP001164746"/>
    </source>
</evidence>
<dbReference type="Proteomes" id="UP001164746">
    <property type="component" value="Chromosome 10"/>
</dbReference>
<gene>
    <name evidence="1" type="ORF">MAR_031319</name>
</gene>
<protein>
    <submittedName>
        <fullName evidence="1">Uncharacterized protein</fullName>
    </submittedName>
</protein>
<keyword evidence="2" id="KW-1185">Reference proteome</keyword>
<dbReference type="EMBL" id="CP111021">
    <property type="protein sequence ID" value="WAR16725.1"/>
    <property type="molecule type" value="Genomic_DNA"/>
</dbReference>
<sequence length="45" mass="5339">MTQWILIFVRLNSTIFSMRLFTKEIYKGRIKQLTFPTSLKGKMAT</sequence>
<reference evidence="1" key="1">
    <citation type="submission" date="2022-11" db="EMBL/GenBank/DDBJ databases">
        <title>Centuries of genome instability and evolution in soft-shell clam transmissible cancer (bioRxiv).</title>
        <authorList>
            <person name="Hart S.F.M."/>
            <person name="Yonemitsu M.A."/>
            <person name="Giersch R.M."/>
            <person name="Beal B.F."/>
            <person name="Arriagada G."/>
            <person name="Davis B.W."/>
            <person name="Ostrander E.A."/>
            <person name="Goff S.P."/>
            <person name="Metzger M.J."/>
        </authorList>
    </citation>
    <scope>NUCLEOTIDE SEQUENCE</scope>
    <source>
        <strain evidence="1">MELC-2E11</strain>
        <tissue evidence="1">Siphon/mantle</tissue>
    </source>
</reference>
<proteinExistence type="predicted"/>
<name>A0ABY7F3K7_MYAAR</name>
<evidence type="ECO:0000313" key="1">
    <source>
        <dbReference type="EMBL" id="WAR16725.1"/>
    </source>
</evidence>
<organism evidence="1 2">
    <name type="scientific">Mya arenaria</name>
    <name type="common">Soft-shell clam</name>
    <dbReference type="NCBI Taxonomy" id="6604"/>
    <lineage>
        <taxon>Eukaryota</taxon>
        <taxon>Metazoa</taxon>
        <taxon>Spiralia</taxon>
        <taxon>Lophotrochozoa</taxon>
        <taxon>Mollusca</taxon>
        <taxon>Bivalvia</taxon>
        <taxon>Autobranchia</taxon>
        <taxon>Heteroconchia</taxon>
        <taxon>Euheterodonta</taxon>
        <taxon>Imparidentia</taxon>
        <taxon>Neoheterodontei</taxon>
        <taxon>Myida</taxon>
        <taxon>Myoidea</taxon>
        <taxon>Myidae</taxon>
        <taxon>Mya</taxon>
    </lineage>
</organism>
<accession>A0ABY7F3K7</accession>